<dbReference type="Gene3D" id="1.10.10.60">
    <property type="entry name" value="Homeodomain-like"/>
    <property type="match status" value="1"/>
</dbReference>
<reference evidence="2" key="1">
    <citation type="submission" date="2010-10" db="EMBL/GenBank/DDBJ databases">
        <title>Complete sequence of chromosome of Geobacillus sp. Y4.1MC1.</title>
        <authorList>
            <consortium name="US DOE Joint Genome Institute"/>
            <person name="Lucas S."/>
            <person name="Copeland A."/>
            <person name="Lapidus A."/>
            <person name="Cheng J.-F."/>
            <person name="Bruce D."/>
            <person name="Goodwin L."/>
            <person name="Pitluck S."/>
            <person name="Chertkov O."/>
            <person name="Zhang X."/>
            <person name="Detter J.C."/>
            <person name="Han C."/>
            <person name="Tapia R."/>
            <person name="Land M."/>
            <person name="Hauser L."/>
            <person name="Jeffries C."/>
            <person name="Kyrpides N."/>
            <person name="Ivanova N."/>
            <person name="Ovchinnikova G."/>
            <person name="Brumm P."/>
            <person name="Mead D."/>
            <person name="Woyke T."/>
        </authorList>
    </citation>
    <scope>NUCLEOTIDE SEQUENCE [LARGE SCALE GENOMIC DNA]</scope>
    <source>
        <strain evidence="2">Y4.1MC1</strain>
    </source>
</reference>
<dbReference type="AlphaFoldDB" id="A0A7U3YCG1"/>
<dbReference type="EMBL" id="CP002293">
    <property type="protein sequence ID" value="ADP73186.1"/>
    <property type="molecule type" value="Genomic_DNA"/>
</dbReference>
<dbReference type="InterPro" id="IPR027434">
    <property type="entry name" value="Homing_endonucl"/>
</dbReference>
<dbReference type="Pfam" id="PF03161">
    <property type="entry name" value="LAGLIDADG_2"/>
    <property type="match status" value="1"/>
</dbReference>
<evidence type="ECO:0000313" key="2">
    <source>
        <dbReference type="EMBL" id="ADP73186.1"/>
    </source>
</evidence>
<gene>
    <name evidence="2" type="ORF">GY4MC1_0341</name>
</gene>
<keyword evidence="2" id="KW-0378">Hydrolase</keyword>
<dbReference type="Gene3D" id="3.10.28.10">
    <property type="entry name" value="Homing endonucleases"/>
    <property type="match status" value="2"/>
</dbReference>
<proteinExistence type="predicted"/>
<keyword evidence="2" id="KW-0540">Nuclease</keyword>
<keyword evidence="2" id="KW-0255">Endonuclease</keyword>
<dbReference type="InterPro" id="IPR004860">
    <property type="entry name" value="LAGLIDADG_dom"/>
</dbReference>
<dbReference type="GO" id="GO:0004519">
    <property type="term" value="F:endonuclease activity"/>
    <property type="evidence" value="ECO:0007669"/>
    <property type="project" value="UniProtKB-KW"/>
</dbReference>
<name>A0A7U3YCG1_GEOS0</name>
<accession>A0A7U3YCG1</accession>
<sequence>MQEFLQLTPIQQNILIASIIGDGEITKLYKSRRKNHSYREHFSKQQEEYRKWKISFFDGLLYITHKSCCVRSPSMSLFTKLYPYFYDHNGSKHLPTSLLSYCTLPHFLSILYMDDGSLCISARVNAQKKKIYLTPHIYLYLQCYSPNELELLKQHILEVFGITFRLSSRTDGQGFILKTTSVKDTFRFLEMIFPITQDCLSMHYKTNWQKRLQQEELKWKNHFPEFSIVISNSERTKPYSHEEIQRLKEMKKQGFTINEIAEALQRSYWSVVYKWKEIKKTFSHFE</sequence>
<feature type="domain" description="Homing endonuclease LAGLIDADG" evidence="1">
    <location>
        <begin position="13"/>
        <end position="179"/>
    </location>
</feature>
<evidence type="ECO:0000259" key="1">
    <source>
        <dbReference type="Pfam" id="PF03161"/>
    </source>
</evidence>
<dbReference type="KEGG" id="gmc:GY4MC1_0341"/>
<dbReference type="SUPFAM" id="SSF55608">
    <property type="entry name" value="Homing endonucleases"/>
    <property type="match status" value="1"/>
</dbReference>
<organism evidence="2">
    <name type="scientific">Geobacillus sp. (strain Y4.1MC1)</name>
    <dbReference type="NCBI Taxonomy" id="581103"/>
    <lineage>
        <taxon>Bacteria</taxon>
        <taxon>Bacillati</taxon>
        <taxon>Bacillota</taxon>
        <taxon>Bacilli</taxon>
        <taxon>Bacillales</taxon>
        <taxon>Anoxybacillaceae</taxon>
        <taxon>Geobacillus</taxon>
    </lineage>
</organism>
<protein>
    <submittedName>
        <fullName evidence="2">LAGLIDADG DNA endonuclease</fullName>
    </submittedName>
</protein>